<proteinExistence type="predicted"/>
<dbReference type="SUPFAM" id="SSF55073">
    <property type="entry name" value="Nucleotide cyclase"/>
    <property type="match status" value="1"/>
</dbReference>
<feature type="compositionally biased region" description="Gly residues" evidence="1">
    <location>
        <begin position="233"/>
        <end position="243"/>
    </location>
</feature>
<feature type="domain" description="Guanylate cyclase" evidence="2">
    <location>
        <begin position="27"/>
        <end position="144"/>
    </location>
</feature>
<feature type="compositionally biased region" description="Basic and acidic residues" evidence="1">
    <location>
        <begin position="279"/>
        <end position="288"/>
    </location>
</feature>
<accession>A0ABV3CGS6</accession>
<dbReference type="Gene3D" id="3.30.70.1230">
    <property type="entry name" value="Nucleotide cyclase"/>
    <property type="match status" value="1"/>
</dbReference>
<dbReference type="PROSITE" id="PS50125">
    <property type="entry name" value="GUANYLATE_CYCLASE_2"/>
    <property type="match status" value="1"/>
</dbReference>
<reference evidence="3 4" key="1">
    <citation type="submission" date="2024-06" db="EMBL/GenBank/DDBJ databases">
        <title>The Natural Products Discovery Center: Release of the First 8490 Sequenced Strains for Exploring Actinobacteria Biosynthetic Diversity.</title>
        <authorList>
            <person name="Kalkreuter E."/>
            <person name="Kautsar S.A."/>
            <person name="Yang D."/>
            <person name="Bader C.D."/>
            <person name="Teijaro C.N."/>
            <person name="Fluegel L."/>
            <person name="Davis C.M."/>
            <person name="Simpson J.R."/>
            <person name="Lauterbach L."/>
            <person name="Steele A.D."/>
            <person name="Gui C."/>
            <person name="Meng S."/>
            <person name="Li G."/>
            <person name="Viehrig K."/>
            <person name="Ye F."/>
            <person name="Su P."/>
            <person name="Kiefer A.F."/>
            <person name="Nichols A."/>
            <person name="Cepeda A.J."/>
            <person name="Yan W."/>
            <person name="Fan B."/>
            <person name="Jiang Y."/>
            <person name="Adhikari A."/>
            <person name="Zheng C.-J."/>
            <person name="Schuster L."/>
            <person name="Cowan T.M."/>
            <person name="Smanski M.J."/>
            <person name="Chevrette M.G."/>
            <person name="De Carvalho L.P.S."/>
            <person name="Shen B."/>
        </authorList>
    </citation>
    <scope>NUCLEOTIDE SEQUENCE [LARGE SCALE GENOMIC DNA]</scope>
    <source>
        <strain evidence="3 4">NPDC045974</strain>
    </source>
</reference>
<name>A0ABV3CGS6_9ACTN</name>
<dbReference type="InterPro" id="IPR029787">
    <property type="entry name" value="Nucleotide_cyclase"/>
</dbReference>
<sequence length="297" mass="31567">MSSAGVNGAYEEAVSRREASSGGIHRFVVFGDICGSGTLNMAEKELHRTAMYAAFDEAYASVGVEPGTYHQEDRGDGILAALRPDMPPRLMVGRWIDTLYESLRAHNTGRSPRLRLRIGMNAGLVVQDRHGLVGRAVDLAARLCDSPTAKRIMAEAPDVDLLVVVSDWLYGNVVAEGGRYVEPDHYRRARIRSKETDEAAWFHVPRRAAPPLIGPEGEAAPGDADAGRRAPGVGSGAGVGPSRGDGPTPRTGGGNRTYNVGGDLLDIHGNTIHGGFTGIRKDRGEHQGKNTGAGGPE</sequence>
<dbReference type="RefSeq" id="WP_358476952.1">
    <property type="nucleotide sequence ID" value="NZ_JBEZAE010000022.1"/>
</dbReference>
<dbReference type="EMBL" id="JBEZAE010000022">
    <property type="protein sequence ID" value="MEU7073959.1"/>
    <property type="molecule type" value="Genomic_DNA"/>
</dbReference>
<dbReference type="InterPro" id="IPR001054">
    <property type="entry name" value="A/G_cyclase"/>
</dbReference>
<protein>
    <recommendedName>
        <fullName evidence="2">Guanylate cyclase domain-containing protein</fullName>
    </recommendedName>
</protein>
<evidence type="ECO:0000256" key="1">
    <source>
        <dbReference type="SAM" id="MobiDB-lite"/>
    </source>
</evidence>
<feature type="region of interest" description="Disordered" evidence="1">
    <location>
        <begin position="275"/>
        <end position="297"/>
    </location>
</feature>
<evidence type="ECO:0000313" key="4">
    <source>
        <dbReference type="Proteomes" id="UP001551329"/>
    </source>
</evidence>
<evidence type="ECO:0000313" key="3">
    <source>
        <dbReference type="EMBL" id="MEU7073959.1"/>
    </source>
</evidence>
<organism evidence="3 4">
    <name type="scientific">Streptomyces narbonensis</name>
    <dbReference type="NCBI Taxonomy" id="67333"/>
    <lineage>
        <taxon>Bacteria</taxon>
        <taxon>Bacillati</taxon>
        <taxon>Actinomycetota</taxon>
        <taxon>Actinomycetes</taxon>
        <taxon>Kitasatosporales</taxon>
        <taxon>Streptomycetaceae</taxon>
        <taxon>Streptomyces</taxon>
    </lineage>
</organism>
<comment type="caution">
    <text evidence="3">The sequence shown here is derived from an EMBL/GenBank/DDBJ whole genome shotgun (WGS) entry which is preliminary data.</text>
</comment>
<evidence type="ECO:0000259" key="2">
    <source>
        <dbReference type="PROSITE" id="PS50125"/>
    </source>
</evidence>
<feature type="region of interest" description="Disordered" evidence="1">
    <location>
        <begin position="208"/>
        <end position="260"/>
    </location>
</feature>
<keyword evidence="4" id="KW-1185">Reference proteome</keyword>
<dbReference type="Proteomes" id="UP001551329">
    <property type="component" value="Unassembled WGS sequence"/>
</dbReference>
<feature type="compositionally biased region" description="Low complexity" evidence="1">
    <location>
        <begin position="214"/>
        <end position="232"/>
    </location>
</feature>
<gene>
    <name evidence="3" type="ORF">AB0A88_27975</name>
</gene>